<name>A0AAU9K5G8_9CILI</name>
<keyword evidence="1" id="KW-0812">Transmembrane</keyword>
<gene>
    <name evidence="2" type="ORF">BSTOLATCC_MIC55852</name>
</gene>
<accession>A0AAU9K5G8</accession>
<evidence type="ECO:0000313" key="3">
    <source>
        <dbReference type="Proteomes" id="UP001162131"/>
    </source>
</evidence>
<protein>
    <submittedName>
        <fullName evidence="2">Uncharacterized protein</fullName>
    </submittedName>
</protein>
<feature type="transmembrane region" description="Helical" evidence="1">
    <location>
        <begin position="46"/>
        <end position="64"/>
    </location>
</feature>
<evidence type="ECO:0000256" key="1">
    <source>
        <dbReference type="SAM" id="Phobius"/>
    </source>
</evidence>
<keyword evidence="1" id="KW-1133">Transmembrane helix</keyword>
<dbReference type="AlphaFoldDB" id="A0AAU9K5G8"/>
<organism evidence="2 3">
    <name type="scientific">Blepharisma stoltei</name>
    <dbReference type="NCBI Taxonomy" id="1481888"/>
    <lineage>
        <taxon>Eukaryota</taxon>
        <taxon>Sar</taxon>
        <taxon>Alveolata</taxon>
        <taxon>Ciliophora</taxon>
        <taxon>Postciliodesmatophora</taxon>
        <taxon>Heterotrichea</taxon>
        <taxon>Heterotrichida</taxon>
        <taxon>Blepharismidae</taxon>
        <taxon>Blepharisma</taxon>
    </lineage>
</organism>
<keyword evidence="3" id="KW-1185">Reference proteome</keyword>
<sequence>MHVATWGFLPLELGLDESFSKEKQRSSEKSFFMSEVSARAAANQRLKIWIIILIILMYFLKYLIKTDPFSTFLIHFEKKLLSI</sequence>
<keyword evidence="1" id="KW-0472">Membrane</keyword>
<comment type="caution">
    <text evidence="2">The sequence shown here is derived from an EMBL/GenBank/DDBJ whole genome shotgun (WGS) entry which is preliminary data.</text>
</comment>
<dbReference type="Proteomes" id="UP001162131">
    <property type="component" value="Unassembled WGS sequence"/>
</dbReference>
<proteinExistence type="predicted"/>
<evidence type="ECO:0000313" key="2">
    <source>
        <dbReference type="EMBL" id="CAG9332406.1"/>
    </source>
</evidence>
<dbReference type="EMBL" id="CAJZBQ010000054">
    <property type="protein sequence ID" value="CAG9332406.1"/>
    <property type="molecule type" value="Genomic_DNA"/>
</dbReference>
<reference evidence="2" key="1">
    <citation type="submission" date="2021-09" db="EMBL/GenBank/DDBJ databases">
        <authorList>
            <consortium name="AG Swart"/>
            <person name="Singh M."/>
            <person name="Singh A."/>
            <person name="Seah K."/>
            <person name="Emmerich C."/>
        </authorList>
    </citation>
    <scope>NUCLEOTIDE SEQUENCE</scope>
    <source>
        <strain evidence="2">ATCC30299</strain>
    </source>
</reference>